<reference evidence="2 3" key="1">
    <citation type="submission" date="2017-01" db="EMBL/GenBank/DDBJ databases">
        <title>Genome Analysis of Deinococcus marmoris KOPRI26562.</title>
        <authorList>
            <person name="Kim J.H."/>
            <person name="Oh H.-M."/>
        </authorList>
    </citation>
    <scope>NUCLEOTIDE SEQUENCE [LARGE SCALE GENOMIC DNA]</scope>
    <source>
        <strain evidence="2 3">KOPRI26562</strain>
    </source>
</reference>
<name>A0A1U7P4D1_9DEIO</name>
<accession>A0A1U7P4D1</accession>
<sequence length="436" mass="47416">MHQGNEPLINELTLARSGVFSILNREGGDDQRWETTFSIGDRDFYVQGVAARGRPHGVDPDVLLAMQTLFFEAGCPDDDTVECTAYALLKLTPMGTRGNAYSRLRDSLLRLEGVSWLMRVSRQSGGRHRGTTETSRLIDRISVRDTSLSASGEGGTIEAGAPLRVTFSRHFAQSIREGFYQILDAELLGDLKQPTARSLYRVLQAHRVGDDGSLARELPVIMAAWREATGLSGQRSNNVKRTLDGAHAHLIAAKYLRDVAYEGSGEGTRITYAFEGEVDPELVALLTDMKVTRPVAEALVTEHPDRIHDVVQAMRSRLAQGFKPRSLGAAMVDAVRNPEKYVADATSPLPNTALPRKSAKVKSKPEPQPLLLPLTQAESLGMIRNILKVKLGRAPHTAALEKLADLSAEAVDRLAAAARSQENLIAAVEAATGEAP</sequence>
<protein>
    <recommendedName>
        <fullName evidence="4">Plasmid replication initiator protein</fullName>
    </recommendedName>
</protein>
<evidence type="ECO:0008006" key="4">
    <source>
        <dbReference type="Google" id="ProtNLM"/>
    </source>
</evidence>
<dbReference type="AlphaFoldDB" id="A0A1U7P4D1"/>
<dbReference type="RefSeq" id="WP_075830273.1">
    <property type="nucleotide sequence ID" value="NZ_MSTI01000014.1"/>
</dbReference>
<dbReference type="EMBL" id="MSTI01000014">
    <property type="protein sequence ID" value="OLV20023.1"/>
    <property type="molecule type" value="Genomic_DNA"/>
</dbReference>
<dbReference type="InterPro" id="IPR018777">
    <property type="entry name" value="Replication_initiator_prot_A"/>
</dbReference>
<dbReference type="Proteomes" id="UP000186607">
    <property type="component" value="Unassembled WGS sequence"/>
</dbReference>
<evidence type="ECO:0000313" key="2">
    <source>
        <dbReference type="EMBL" id="OLV20023.1"/>
    </source>
</evidence>
<comment type="caution">
    <text evidence="2">The sequence shown here is derived from an EMBL/GenBank/DDBJ whole genome shotgun (WGS) entry which is preliminary data.</text>
</comment>
<dbReference type="OrthoDB" id="58040at2"/>
<dbReference type="Pfam" id="PF10134">
    <property type="entry name" value="RPA"/>
    <property type="match status" value="1"/>
</dbReference>
<feature type="region of interest" description="Disordered" evidence="1">
    <location>
        <begin position="344"/>
        <end position="367"/>
    </location>
</feature>
<organism evidence="2 3">
    <name type="scientific">Deinococcus marmoris</name>
    <dbReference type="NCBI Taxonomy" id="249408"/>
    <lineage>
        <taxon>Bacteria</taxon>
        <taxon>Thermotogati</taxon>
        <taxon>Deinococcota</taxon>
        <taxon>Deinococci</taxon>
        <taxon>Deinococcales</taxon>
        <taxon>Deinococcaceae</taxon>
        <taxon>Deinococcus</taxon>
    </lineage>
</organism>
<proteinExistence type="predicted"/>
<evidence type="ECO:0000313" key="3">
    <source>
        <dbReference type="Proteomes" id="UP000186607"/>
    </source>
</evidence>
<evidence type="ECO:0000256" key="1">
    <source>
        <dbReference type="SAM" id="MobiDB-lite"/>
    </source>
</evidence>
<gene>
    <name evidence="2" type="ORF">BOO71_0001027</name>
</gene>
<keyword evidence="3" id="KW-1185">Reference proteome</keyword>